<name>A0ABT6Q2R8_9PROT</name>
<keyword evidence="5" id="KW-0997">Cell inner membrane</keyword>
<reference evidence="13" key="1">
    <citation type="submission" date="2023-05" db="EMBL/GenBank/DDBJ databases">
        <title>Whole genome sequence of Commensalibacter sp.</title>
        <authorList>
            <person name="Charoenyingcharoen P."/>
            <person name="Yukphan P."/>
        </authorList>
    </citation>
    <scope>NUCLEOTIDE SEQUENCE</scope>
    <source>
        <strain evidence="13">TBRC 16381</strain>
    </source>
</reference>
<dbReference type="PROSITE" id="PS52015">
    <property type="entry name" value="TONB_CTD"/>
    <property type="match status" value="1"/>
</dbReference>
<dbReference type="PANTHER" id="PTHR33446:SF2">
    <property type="entry name" value="PROTEIN TONB"/>
    <property type="match status" value="1"/>
</dbReference>
<evidence type="ECO:0000256" key="10">
    <source>
        <dbReference type="SAM" id="MobiDB-lite"/>
    </source>
</evidence>
<gene>
    <name evidence="13" type="ORF">QJV27_08495</name>
</gene>
<keyword evidence="7" id="KW-0653">Protein transport</keyword>
<organism evidence="13 14">
    <name type="scientific">Commensalibacter oyaizuii</name>
    <dbReference type="NCBI Taxonomy" id="3043873"/>
    <lineage>
        <taxon>Bacteria</taxon>
        <taxon>Pseudomonadati</taxon>
        <taxon>Pseudomonadota</taxon>
        <taxon>Alphaproteobacteria</taxon>
        <taxon>Acetobacterales</taxon>
        <taxon>Acetobacteraceae</taxon>
    </lineage>
</organism>
<dbReference type="InterPro" id="IPR006260">
    <property type="entry name" value="TonB/TolA_C"/>
</dbReference>
<evidence type="ECO:0000256" key="7">
    <source>
        <dbReference type="ARBA" id="ARBA00022927"/>
    </source>
</evidence>
<feature type="transmembrane region" description="Helical" evidence="11">
    <location>
        <begin position="31"/>
        <end position="54"/>
    </location>
</feature>
<keyword evidence="4" id="KW-1003">Cell membrane</keyword>
<dbReference type="Proteomes" id="UP001431634">
    <property type="component" value="Unassembled WGS sequence"/>
</dbReference>
<evidence type="ECO:0000256" key="8">
    <source>
        <dbReference type="ARBA" id="ARBA00022989"/>
    </source>
</evidence>
<evidence type="ECO:0000313" key="13">
    <source>
        <dbReference type="EMBL" id="MDI2091407.1"/>
    </source>
</evidence>
<dbReference type="PANTHER" id="PTHR33446">
    <property type="entry name" value="PROTEIN TONB-RELATED"/>
    <property type="match status" value="1"/>
</dbReference>
<comment type="similarity">
    <text evidence="2">Belongs to the TonB family.</text>
</comment>
<comment type="subcellular location">
    <subcellularLocation>
        <location evidence="1">Cell inner membrane</location>
        <topology evidence="1">Single-pass membrane protein</topology>
        <orientation evidence="1">Periplasmic side</orientation>
    </subcellularLocation>
</comment>
<evidence type="ECO:0000256" key="5">
    <source>
        <dbReference type="ARBA" id="ARBA00022519"/>
    </source>
</evidence>
<proteinExistence type="inferred from homology"/>
<evidence type="ECO:0000313" key="14">
    <source>
        <dbReference type="Proteomes" id="UP001431634"/>
    </source>
</evidence>
<comment type="caution">
    <text evidence="13">The sequence shown here is derived from an EMBL/GenBank/DDBJ whole genome shotgun (WGS) entry which is preliminary data.</text>
</comment>
<dbReference type="SUPFAM" id="SSF74653">
    <property type="entry name" value="TolA/TonB C-terminal domain"/>
    <property type="match status" value="1"/>
</dbReference>
<evidence type="ECO:0000256" key="3">
    <source>
        <dbReference type="ARBA" id="ARBA00022448"/>
    </source>
</evidence>
<keyword evidence="9 11" id="KW-0472">Membrane</keyword>
<keyword evidence="14" id="KW-1185">Reference proteome</keyword>
<evidence type="ECO:0000256" key="1">
    <source>
        <dbReference type="ARBA" id="ARBA00004383"/>
    </source>
</evidence>
<dbReference type="InterPro" id="IPR037682">
    <property type="entry name" value="TonB_C"/>
</dbReference>
<feature type="domain" description="TonB C-terminal" evidence="12">
    <location>
        <begin position="172"/>
        <end position="261"/>
    </location>
</feature>
<feature type="compositionally biased region" description="Polar residues" evidence="10">
    <location>
        <begin position="163"/>
        <end position="173"/>
    </location>
</feature>
<dbReference type="Pfam" id="PF03544">
    <property type="entry name" value="TonB_C"/>
    <property type="match status" value="1"/>
</dbReference>
<evidence type="ECO:0000256" key="2">
    <source>
        <dbReference type="ARBA" id="ARBA00006555"/>
    </source>
</evidence>
<dbReference type="NCBIfam" id="TIGR01352">
    <property type="entry name" value="tonB_Cterm"/>
    <property type="match status" value="1"/>
</dbReference>
<evidence type="ECO:0000256" key="4">
    <source>
        <dbReference type="ARBA" id="ARBA00022475"/>
    </source>
</evidence>
<protein>
    <submittedName>
        <fullName evidence="13">Energy transducer TonB</fullName>
    </submittedName>
</protein>
<dbReference type="EMBL" id="JASBAO010000001">
    <property type="protein sequence ID" value="MDI2091407.1"/>
    <property type="molecule type" value="Genomic_DNA"/>
</dbReference>
<dbReference type="RefSeq" id="WP_281448503.1">
    <property type="nucleotide sequence ID" value="NZ_JASBAO010000001.1"/>
</dbReference>
<evidence type="ECO:0000259" key="12">
    <source>
        <dbReference type="PROSITE" id="PS52015"/>
    </source>
</evidence>
<sequence>MKQDPVLPSVDELNIAQNIPKRMLTAVGGQYSYLGGGFTFAVLVHVIGLIAAVFCMTIPQHTVPSISEIQIEYQEEEARTVPDDISALSDIDDNEVSVSLPITSESLPQTDRLALIPLPKTVVSNKVVLKAQKPTVSSKQQKDSEHHSSYADATGKGQEPSKNHSATTQSIKPLSFKQRCSSPIQQYPVAARRRHEQGIAQIGVHVLPTGAIDQISIVESSGYADLDQAAVQAVKAVKCEAASDQPIIKTVIPVTFTLHKN</sequence>
<accession>A0ABT6Q2R8</accession>
<evidence type="ECO:0000256" key="11">
    <source>
        <dbReference type="SAM" id="Phobius"/>
    </source>
</evidence>
<feature type="region of interest" description="Disordered" evidence="10">
    <location>
        <begin position="133"/>
        <end position="173"/>
    </location>
</feature>
<feature type="compositionally biased region" description="Basic and acidic residues" evidence="10">
    <location>
        <begin position="140"/>
        <end position="149"/>
    </location>
</feature>
<keyword evidence="3" id="KW-0813">Transport</keyword>
<keyword evidence="8 11" id="KW-1133">Transmembrane helix</keyword>
<evidence type="ECO:0000256" key="9">
    <source>
        <dbReference type="ARBA" id="ARBA00023136"/>
    </source>
</evidence>
<evidence type="ECO:0000256" key="6">
    <source>
        <dbReference type="ARBA" id="ARBA00022692"/>
    </source>
</evidence>
<dbReference type="InterPro" id="IPR051045">
    <property type="entry name" value="TonB-dependent_transducer"/>
</dbReference>
<keyword evidence="6 11" id="KW-0812">Transmembrane</keyword>
<dbReference type="Gene3D" id="3.30.1150.10">
    <property type="match status" value="1"/>
</dbReference>